<accession>X6N6I2</accession>
<comment type="caution">
    <text evidence="5">The sequence shown here is derived from an EMBL/GenBank/DDBJ whole genome shotgun (WGS) entry which is preliminary data.</text>
</comment>
<feature type="coiled-coil region" evidence="4">
    <location>
        <begin position="28"/>
        <end position="62"/>
    </location>
</feature>
<feature type="repeat" description="WD" evidence="3">
    <location>
        <begin position="402"/>
        <end position="443"/>
    </location>
</feature>
<evidence type="ECO:0000256" key="2">
    <source>
        <dbReference type="ARBA" id="ARBA00022737"/>
    </source>
</evidence>
<dbReference type="InterPro" id="IPR001680">
    <property type="entry name" value="WD40_rpt"/>
</dbReference>
<keyword evidence="6" id="KW-1185">Reference proteome</keyword>
<reference evidence="5 6" key="1">
    <citation type="journal article" date="2013" name="Curr. Biol.">
        <title>The Genome of the Foraminiferan Reticulomyxa filosa.</title>
        <authorList>
            <person name="Glockner G."/>
            <person name="Hulsmann N."/>
            <person name="Schleicher M."/>
            <person name="Noegel A.A."/>
            <person name="Eichinger L."/>
            <person name="Gallinger C."/>
            <person name="Pawlowski J."/>
            <person name="Sierra R."/>
            <person name="Euteneuer U."/>
            <person name="Pillet L."/>
            <person name="Moustafa A."/>
            <person name="Platzer M."/>
            <person name="Groth M."/>
            <person name="Szafranski K."/>
            <person name="Schliwa M."/>
        </authorList>
    </citation>
    <scope>NUCLEOTIDE SEQUENCE [LARGE SCALE GENOMIC DNA]</scope>
</reference>
<dbReference type="Proteomes" id="UP000023152">
    <property type="component" value="Unassembled WGS sequence"/>
</dbReference>
<dbReference type="Gene3D" id="2.130.10.10">
    <property type="entry name" value="YVTN repeat-like/Quinoprotein amine dehydrogenase"/>
    <property type="match status" value="4"/>
</dbReference>
<dbReference type="InterPro" id="IPR015943">
    <property type="entry name" value="WD40/YVTN_repeat-like_dom_sf"/>
</dbReference>
<protein>
    <submittedName>
        <fullName evidence="5">WD-40 repeat protein</fullName>
    </submittedName>
</protein>
<dbReference type="SUPFAM" id="SSF50978">
    <property type="entry name" value="WD40 repeat-like"/>
    <property type="match status" value="1"/>
</dbReference>
<evidence type="ECO:0000256" key="1">
    <source>
        <dbReference type="ARBA" id="ARBA00022574"/>
    </source>
</evidence>
<evidence type="ECO:0000256" key="3">
    <source>
        <dbReference type="PROSITE-ProRule" id="PRU00221"/>
    </source>
</evidence>
<dbReference type="Pfam" id="PF00400">
    <property type="entry name" value="WD40"/>
    <property type="match status" value="6"/>
</dbReference>
<keyword evidence="1 3" id="KW-0853">WD repeat</keyword>
<evidence type="ECO:0000313" key="5">
    <source>
        <dbReference type="EMBL" id="ETO21865.1"/>
    </source>
</evidence>
<evidence type="ECO:0000313" key="6">
    <source>
        <dbReference type="Proteomes" id="UP000023152"/>
    </source>
</evidence>
<dbReference type="SMART" id="SM00320">
    <property type="entry name" value="WD40"/>
    <property type="match status" value="6"/>
</dbReference>
<name>X6N6I2_RETFI</name>
<dbReference type="CDD" id="cd00200">
    <property type="entry name" value="WD40"/>
    <property type="match status" value="1"/>
</dbReference>
<evidence type="ECO:0000256" key="4">
    <source>
        <dbReference type="SAM" id="Coils"/>
    </source>
</evidence>
<feature type="repeat" description="WD" evidence="3">
    <location>
        <begin position="247"/>
        <end position="290"/>
    </location>
</feature>
<dbReference type="AlphaFoldDB" id="X6N6I2"/>
<dbReference type="PRINTS" id="PR00320">
    <property type="entry name" value="GPROTEINBRPT"/>
</dbReference>
<dbReference type="PROSITE" id="PS00678">
    <property type="entry name" value="WD_REPEATS_1"/>
    <property type="match status" value="5"/>
</dbReference>
<dbReference type="InterPro" id="IPR036322">
    <property type="entry name" value="WD40_repeat_dom_sf"/>
</dbReference>
<proteinExistence type="predicted"/>
<gene>
    <name evidence="5" type="ORF">RFI_15338</name>
</gene>
<dbReference type="PANTHER" id="PTHR19848">
    <property type="entry name" value="WD40 REPEAT PROTEIN"/>
    <property type="match status" value="1"/>
</dbReference>
<keyword evidence="2" id="KW-0677">Repeat</keyword>
<feature type="non-terminal residue" evidence="5">
    <location>
        <position position="1"/>
    </location>
</feature>
<dbReference type="OrthoDB" id="361494at2759"/>
<feature type="repeat" description="WD" evidence="3">
    <location>
        <begin position="156"/>
        <end position="199"/>
    </location>
</feature>
<organism evidence="5 6">
    <name type="scientific">Reticulomyxa filosa</name>
    <dbReference type="NCBI Taxonomy" id="46433"/>
    <lineage>
        <taxon>Eukaryota</taxon>
        <taxon>Sar</taxon>
        <taxon>Rhizaria</taxon>
        <taxon>Retaria</taxon>
        <taxon>Foraminifera</taxon>
        <taxon>Monothalamids</taxon>
        <taxon>Reticulomyxidae</taxon>
        <taxon>Reticulomyxa</taxon>
    </lineage>
</organism>
<sequence length="487" mass="55529">NTFLIEIEKLKKDTKGKLKAIQIQDDENAKMKETIQKHLQTIQSNERQLLEKENEMKKMQRQHQEGIVKLYADMETIKNDCIEKEKQTSIYYQLIQDLKEKNAKLTQGCKNAIESKNPEQREEIELMNQHSSSSSSSFSSVVNFDLFRSAKLLKTFHGHTSAVSSIAYLSLRDEEFLCSGSLDKTIRVWDMKTTKQVKVLNRHLECVWCVKFSSYHYHDNCRVTICSASDKVIQFWDLKTKTVIQSFTEHINTVSSIEFSPFNRGRYLCSGSFDTTVRLWDIDQYIVLHTLKGHTDDVLCVEFSPLQSSANDNHKSNGIGIIGGNGYTICSGSYDKTIRLWDVETAKELTVFKGHDDTLWSVKYSPYGSDIGGSSGNIICSGSWDKTVRLWDIRSKGQIQVFNGHTNYVTCVDFSPFTHIIYSGSNDNTIRFWDVRTTKQMHIINGNARDVEVSCLLFYSPKSKINNSSCGDILCYGSTGGSIHMWG</sequence>
<feature type="repeat" description="WD" evidence="3">
    <location>
        <begin position="352"/>
        <end position="401"/>
    </location>
</feature>
<dbReference type="InterPro" id="IPR020472">
    <property type="entry name" value="WD40_PAC1"/>
</dbReference>
<dbReference type="PANTHER" id="PTHR19848:SF8">
    <property type="entry name" value="F-BOX AND WD REPEAT DOMAIN CONTAINING 7"/>
    <property type="match status" value="1"/>
</dbReference>
<dbReference type="PROSITE" id="PS50082">
    <property type="entry name" value="WD_REPEATS_2"/>
    <property type="match status" value="5"/>
</dbReference>
<dbReference type="PROSITE" id="PS50294">
    <property type="entry name" value="WD_REPEATS_REGION"/>
    <property type="match status" value="4"/>
</dbReference>
<dbReference type="EMBL" id="ASPP01011233">
    <property type="protein sequence ID" value="ETO21865.1"/>
    <property type="molecule type" value="Genomic_DNA"/>
</dbReference>
<feature type="repeat" description="WD" evidence="3">
    <location>
        <begin position="325"/>
        <end position="351"/>
    </location>
</feature>
<dbReference type="InterPro" id="IPR019775">
    <property type="entry name" value="WD40_repeat_CS"/>
</dbReference>
<keyword evidence="4" id="KW-0175">Coiled coil</keyword>